<dbReference type="PROSITE" id="PS51158">
    <property type="entry name" value="ALPHA_KINASE"/>
    <property type="match status" value="1"/>
</dbReference>
<keyword evidence="13" id="KW-1185">Reference proteome</keyword>
<evidence type="ECO:0000256" key="2">
    <source>
        <dbReference type="ARBA" id="ARBA00022527"/>
    </source>
</evidence>
<sequence length="845" mass="93361">MGRDDIDINALLNRLELVEKEVAKIPQLQRTIDKQQIIINKLAKLNNVDIDLLEKDDIKSPSSSSVTIPIITTTNSPVVAATVVDSSTPPATPPNIVHVELNNNNNNNINNSLPSSTNSTPNLSSSYGISSPNLPPLSPSLSRSNSMNDKELTGVASNIPIPPPLPPPEKLKKFQPTAQWRKPFMALMGGSRLKREGSKDSMEVYLPPMSPKLRSSSNADQQQQEQENAAAAAVQLATSPDVTQSFILKHEMPPLPSGSQWAVVWEYDASAEEWTRGMIAIQLESRPFASGALRSAYKLTTKMNPTLYTQAFYRDQHSQYEEGKKLNLRKLPRLFGPVDSTYVAKLSKTTVSFERYFEDVKMQMMCREYGIRYTANSPPKPVDFLSAWVIEVQADKGDHKLYGLEMYIDGEFKKLNSNFGSVFGDRNTPQSFSHFSYEASAHELIIVDIQGVDDHYTDPQIHTKDGEGFGAGNLGEKGMKKFIESHKCNPICIQLELPPIGIDLNDSRNMTRVIRGTMMLPDLKPDLDPKLDITLSNIPQNPAQSELSCVSTLTGHSDRITSIVIDTDKRFVYSGSGDGTLKVWSLDSLQLIETIRAHRKSVTGICFNDSLLFTSSADQTIKIWDRSTYQSVGSPLDGHTGEINGVCIDGARNHLFSCSFDKSIRVWELVDGGRGGASCIKVMTAHSKSVKSICISGKYLFSASNDQSIKVWDLEMLVCIYGIGDAHDSWVTALGIHNESGILFSGCRDGGLKAWNLNTFMPSSEHDDNTDAIVDVLVTKNYIFTASEDSSVKIYLLPAEENDKLKNVLTLKAHRGSIYSIASDGSRIFTGASDNSIKVWTWKDK</sequence>
<dbReference type="KEGG" id="dfa:DFA_04784"/>
<reference evidence="13" key="1">
    <citation type="journal article" date="2011" name="Genome Res.">
        <title>Phylogeny-wide analysis of social amoeba genomes highlights ancient origins for complex intercellular communication.</title>
        <authorList>
            <person name="Heidel A.J."/>
            <person name="Lawal H.M."/>
            <person name="Felder M."/>
            <person name="Schilde C."/>
            <person name="Helps N.R."/>
            <person name="Tunggal B."/>
            <person name="Rivero F."/>
            <person name="John U."/>
            <person name="Schleicher M."/>
            <person name="Eichinger L."/>
            <person name="Platzer M."/>
            <person name="Noegel A.A."/>
            <person name="Schaap P."/>
            <person name="Gloeckner G."/>
        </authorList>
    </citation>
    <scope>NUCLEOTIDE SEQUENCE [LARGE SCALE GENOMIC DNA]</scope>
    <source>
        <strain evidence="13">SH3</strain>
    </source>
</reference>
<dbReference type="OMA" id="SAWVIEV"/>
<feature type="domain" description="Alpha-type protein kinase" evidence="11">
    <location>
        <begin position="266"/>
        <end position="500"/>
    </location>
</feature>
<dbReference type="Pfam" id="PF02816">
    <property type="entry name" value="Alpha_kinase"/>
    <property type="match status" value="1"/>
</dbReference>
<dbReference type="PANTHER" id="PTHR45992">
    <property type="entry name" value="EUKARYOTIC ELONGATION FACTOR 2 KINASE-RELATED"/>
    <property type="match status" value="1"/>
</dbReference>
<dbReference type="Gene3D" id="3.20.200.10">
    <property type="entry name" value="MHCK/EF2 kinase"/>
    <property type="match status" value="1"/>
</dbReference>
<evidence type="ECO:0000313" key="13">
    <source>
        <dbReference type="Proteomes" id="UP000007797"/>
    </source>
</evidence>
<evidence type="ECO:0000256" key="6">
    <source>
        <dbReference type="ARBA" id="ARBA00022741"/>
    </source>
</evidence>
<dbReference type="GO" id="GO:0031037">
    <property type="term" value="P:myosin II filament disassembly"/>
    <property type="evidence" value="ECO:0007669"/>
    <property type="project" value="EnsemblProtists"/>
</dbReference>
<keyword evidence="4" id="KW-0808">Transferase</keyword>
<dbReference type="InterPro" id="IPR051852">
    <property type="entry name" value="Alpha-type_PK"/>
</dbReference>
<proteinExistence type="inferred from homology"/>
<feature type="region of interest" description="Disordered" evidence="10">
    <location>
        <begin position="208"/>
        <end position="234"/>
    </location>
</feature>
<dbReference type="OrthoDB" id="301415at2759"/>
<dbReference type="RefSeq" id="XP_004360505.1">
    <property type="nucleotide sequence ID" value="XM_004360448.1"/>
</dbReference>
<dbReference type="PANTHER" id="PTHR45992:SF2">
    <property type="entry name" value="EUKARYOTIC ELONGATION FACTOR 2 KINASE"/>
    <property type="match status" value="1"/>
</dbReference>
<organism evidence="12 13">
    <name type="scientific">Cavenderia fasciculata</name>
    <name type="common">Slime mold</name>
    <name type="synonym">Dictyostelium fasciculatum</name>
    <dbReference type="NCBI Taxonomy" id="261658"/>
    <lineage>
        <taxon>Eukaryota</taxon>
        <taxon>Amoebozoa</taxon>
        <taxon>Evosea</taxon>
        <taxon>Eumycetozoa</taxon>
        <taxon>Dictyostelia</taxon>
        <taxon>Acytosteliales</taxon>
        <taxon>Cavenderiaceae</taxon>
        <taxon>Cavenderia</taxon>
    </lineage>
</organism>
<dbReference type="PROSITE" id="PS00678">
    <property type="entry name" value="WD_REPEATS_1"/>
    <property type="match status" value="3"/>
</dbReference>
<dbReference type="GO" id="GO:0005524">
    <property type="term" value="F:ATP binding"/>
    <property type="evidence" value="ECO:0007669"/>
    <property type="project" value="UniProtKB-KW"/>
</dbReference>
<evidence type="ECO:0000256" key="4">
    <source>
        <dbReference type="ARBA" id="ARBA00022679"/>
    </source>
</evidence>
<dbReference type="InterPro" id="IPR015943">
    <property type="entry name" value="WD40/YVTN_repeat-like_dom_sf"/>
</dbReference>
<dbReference type="Gene3D" id="2.130.10.10">
    <property type="entry name" value="YVTN repeat-like/Quinoprotein amine dehydrogenase"/>
    <property type="match status" value="2"/>
</dbReference>
<dbReference type="InterPro" id="IPR019775">
    <property type="entry name" value="WD40_repeat_CS"/>
</dbReference>
<keyword evidence="3 9" id="KW-0853">WD repeat</keyword>
<feature type="repeat" description="WD" evidence="9">
    <location>
        <begin position="595"/>
        <end position="634"/>
    </location>
</feature>
<dbReference type="GO" id="GO:0016905">
    <property type="term" value="F:myosin heavy chain kinase activity"/>
    <property type="evidence" value="ECO:0007669"/>
    <property type="project" value="TreeGrafter"/>
</dbReference>
<evidence type="ECO:0000256" key="5">
    <source>
        <dbReference type="ARBA" id="ARBA00022737"/>
    </source>
</evidence>
<keyword evidence="2" id="KW-0723">Serine/threonine-protein kinase</keyword>
<dbReference type="PROSITE" id="PS50294">
    <property type="entry name" value="WD_REPEATS_REGION"/>
    <property type="match status" value="5"/>
</dbReference>
<feature type="compositionally biased region" description="Low complexity" evidence="10">
    <location>
        <begin position="218"/>
        <end position="234"/>
    </location>
</feature>
<feature type="repeat" description="WD" evidence="9">
    <location>
        <begin position="683"/>
        <end position="715"/>
    </location>
</feature>
<dbReference type="SMART" id="SM00811">
    <property type="entry name" value="Alpha_kinase"/>
    <property type="match status" value="1"/>
</dbReference>
<comment type="similarity">
    <text evidence="1">Belongs to the protein kinase superfamily. Alpha-type protein kinase family. ALPK subfamily.</text>
</comment>
<evidence type="ECO:0000256" key="7">
    <source>
        <dbReference type="ARBA" id="ARBA00022777"/>
    </source>
</evidence>
<dbReference type="EMBL" id="GL883009">
    <property type="protein sequence ID" value="EGG22654.1"/>
    <property type="molecule type" value="Genomic_DNA"/>
</dbReference>
<keyword evidence="6" id="KW-0547">Nucleotide-binding</keyword>
<dbReference type="InterPro" id="IPR036322">
    <property type="entry name" value="WD40_repeat_dom_sf"/>
</dbReference>
<evidence type="ECO:0000256" key="9">
    <source>
        <dbReference type="PROSITE-ProRule" id="PRU00221"/>
    </source>
</evidence>
<evidence type="ECO:0000256" key="3">
    <source>
        <dbReference type="ARBA" id="ARBA00022574"/>
    </source>
</evidence>
<dbReference type="GeneID" id="14874415"/>
<keyword evidence="8" id="KW-0067">ATP-binding</keyword>
<feature type="region of interest" description="Disordered" evidence="10">
    <location>
        <begin position="100"/>
        <end position="148"/>
    </location>
</feature>
<dbReference type="STRING" id="1054147.F4PQJ1"/>
<keyword evidence="7" id="KW-0418">Kinase</keyword>
<dbReference type="GO" id="GO:0005826">
    <property type="term" value="C:actomyosin contractile ring"/>
    <property type="evidence" value="ECO:0007669"/>
    <property type="project" value="TreeGrafter"/>
</dbReference>
<gene>
    <name evidence="12" type="primary">mhkD</name>
    <name evidence="12" type="ORF">DFA_04784</name>
</gene>
<dbReference type="SMART" id="SM00320">
    <property type="entry name" value="WD40"/>
    <property type="match status" value="7"/>
</dbReference>
<dbReference type="PRINTS" id="PR00320">
    <property type="entry name" value="GPROTEINBRPT"/>
</dbReference>
<dbReference type="InterPro" id="IPR001680">
    <property type="entry name" value="WD40_rpt"/>
</dbReference>
<dbReference type="CDD" id="cd00200">
    <property type="entry name" value="WD40"/>
    <property type="match status" value="1"/>
</dbReference>
<dbReference type="SUPFAM" id="SSF50978">
    <property type="entry name" value="WD40 repeat-like"/>
    <property type="match status" value="1"/>
</dbReference>
<evidence type="ECO:0000313" key="12">
    <source>
        <dbReference type="EMBL" id="EGG22654.1"/>
    </source>
</evidence>
<feature type="repeat" description="WD" evidence="9">
    <location>
        <begin position="811"/>
        <end position="845"/>
    </location>
</feature>
<dbReference type="GO" id="GO:1903013">
    <property type="term" value="P:response to differentiation-inducing factor 1"/>
    <property type="evidence" value="ECO:0007669"/>
    <property type="project" value="TreeGrafter"/>
</dbReference>
<evidence type="ECO:0000256" key="8">
    <source>
        <dbReference type="ARBA" id="ARBA00022840"/>
    </source>
</evidence>
<name>F4PQJ1_CACFS</name>
<dbReference type="AlphaFoldDB" id="F4PQJ1"/>
<dbReference type="Gene3D" id="3.30.200.20">
    <property type="entry name" value="Phosphorylase Kinase, domain 1"/>
    <property type="match status" value="1"/>
</dbReference>
<feature type="repeat" description="WD" evidence="9">
    <location>
        <begin position="553"/>
        <end position="594"/>
    </location>
</feature>
<feature type="repeat" description="WD" evidence="9">
    <location>
        <begin position="636"/>
        <end position="669"/>
    </location>
</feature>
<dbReference type="PROSITE" id="PS50082">
    <property type="entry name" value="WD_REPEATS_2"/>
    <property type="match status" value="6"/>
</dbReference>
<protein>
    <recommendedName>
        <fullName evidence="11">Alpha-type protein kinase domain-containing protein</fullName>
    </recommendedName>
</protein>
<accession>F4PQJ1</accession>
<feature type="compositionally biased region" description="Low complexity" evidence="10">
    <location>
        <begin position="102"/>
        <end position="132"/>
    </location>
</feature>
<evidence type="ECO:0000259" key="11">
    <source>
        <dbReference type="PROSITE" id="PS51158"/>
    </source>
</evidence>
<feature type="repeat" description="WD" evidence="9">
    <location>
        <begin position="724"/>
        <end position="759"/>
    </location>
</feature>
<evidence type="ECO:0000256" key="1">
    <source>
        <dbReference type="ARBA" id="ARBA00008651"/>
    </source>
</evidence>
<evidence type="ECO:0000256" key="10">
    <source>
        <dbReference type="SAM" id="MobiDB-lite"/>
    </source>
</evidence>
<dbReference type="InterPro" id="IPR004166">
    <property type="entry name" value="a-kinase_dom"/>
</dbReference>
<dbReference type="InterPro" id="IPR020472">
    <property type="entry name" value="WD40_PAC1"/>
</dbReference>
<keyword evidence="5" id="KW-0677">Repeat</keyword>
<dbReference type="InterPro" id="IPR011009">
    <property type="entry name" value="Kinase-like_dom_sf"/>
</dbReference>
<dbReference type="Pfam" id="PF00400">
    <property type="entry name" value="WD40"/>
    <property type="match status" value="6"/>
</dbReference>
<dbReference type="FunFam" id="3.20.200.10:FF:000002">
    <property type="entry name" value="Eukaryotic elongation factor 2 kinase"/>
    <property type="match status" value="1"/>
</dbReference>
<dbReference type="Proteomes" id="UP000007797">
    <property type="component" value="Unassembled WGS sequence"/>
</dbReference>
<dbReference type="SUPFAM" id="SSF56112">
    <property type="entry name" value="Protein kinase-like (PK-like)"/>
    <property type="match status" value="1"/>
</dbReference>